<comment type="caution">
    <text evidence="4">The sequence shown here is derived from an EMBL/GenBank/DDBJ whole genome shotgun (WGS) entry which is preliminary data.</text>
</comment>
<evidence type="ECO:0000259" key="3">
    <source>
        <dbReference type="PROSITE" id="PS50937"/>
    </source>
</evidence>
<dbReference type="Proteomes" id="UP000621447">
    <property type="component" value="Unassembled WGS sequence"/>
</dbReference>
<evidence type="ECO:0000256" key="2">
    <source>
        <dbReference type="SAM" id="Coils"/>
    </source>
</evidence>
<dbReference type="SMART" id="SM00422">
    <property type="entry name" value="HTH_MERR"/>
    <property type="match status" value="1"/>
</dbReference>
<evidence type="ECO:0000313" key="4">
    <source>
        <dbReference type="EMBL" id="NTS66377.1"/>
    </source>
</evidence>
<keyword evidence="5" id="KW-1185">Reference proteome</keyword>
<dbReference type="Gene3D" id="1.10.1660.10">
    <property type="match status" value="1"/>
</dbReference>
<name>A0ABX2JPJ5_9SPHN</name>
<dbReference type="InterPro" id="IPR047057">
    <property type="entry name" value="MerR_fam"/>
</dbReference>
<dbReference type="Pfam" id="PF13411">
    <property type="entry name" value="MerR_1"/>
    <property type="match status" value="1"/>
</dbReference>
<dbReference type="PANTHER" id="PTHR30204:SF58">
    <property type="entry name" value="HTH-TYPE TRANSCRIPTIONAL REGULATOR YFMP"/>
    <property type="match status" value="1"/>
</dbReference>
<organism evidence="4 5">
    <name type="scientific">Sphingomonas hominis</name>
    <dbReference type="NCBI Taxonomy" id="2741495"/>
    <lineage>
        <taxon>Bacteria</taxon>
        <taxon>Pseudomonadati</taxon>
        <taxon>Pseudomonadota</taxon>
        <taxon>Alphaproteobacteria</taxon>
        <taxon>Sphingomonadales</taxon>
        <taxon>Sphingomonadaceae</taxon>
        <taxon>Sphingomonas</taxon>
    </lineage>
</organism>
<sequence length="132" mass="15347">MGDSEEELRGIQEVADFLGITPRTLRFYEDRGLIEPRRIGTVRIYTKRETGRMQLILRGKRLGFSLRDIQEFLDLYEADPQHVEQMKALADRCHQRVADLEAQFVALEQTLIELKSIEKQALDRIKGTTGER</sequence>
<dbReference type="GO" id="GO:0003677">
    <property type="term" value="F:DNA binding"/>
    <property type="evidence" value="ECO:0007669"/>
    <property type="project" value="UniProtKB-KW"/>
</dbReference>
<dbReference type="SUPFAM" id="SSF46955">
    <property type="entry name" value="Putative DNA-binding domain"/>
    <property type="match status" value="1"/>
</dbReference>
<evidence type="ECO:0000256" key="1">
    <source>
        <dbReference type="ARBA" id="ARBA00023125"/>
    </source>
</evidence>
<proteinExistence type="predicted"/>
<feature type="coiled-coil region" evidence="2">
    <location>
        <begin position="83"/>
        <end position="117"/>
    </location>
</feature>
<accession>A0ABX2JPJ5</accession>
<dbReference type="RefSeq" id="WP_066776244.1">
    <property type="nucleotide sequence ID" value="NZ_JABULH010000007.1"/>
</dbReference>
<gene>
    <name evidence="4" type="ORF">HRV97_14565</name>
</gene>
<feature type="domain" description="HTH merR-type" evidence="3">
    <location>
        <begin position="11"/>
        <end position="75"/>
    </location>
</feature>
<dbReference type="CDD" id="cd04776">
    <property type="entry name" value="HTH_GnyR"/>
    <property type="match status" value="1"/>
</dbReference>
<dbReference type="InterPro" id="IPR009061">
    <property type="entry name" value="DNA-bd_dom_put_sf"/>
</dbReference>
<dbReference type="PROSITE" id="PS50937">
    <property type="entry name" value="HTH_MERR_2"/>
    <property type="match status" value="1"/>
</dbReference>
<protein>
    <submittedName>
        <fullName evidence="4">MerR family DNA-binding transcriptional regulator</fullName>
    </submittedName>
</protein>
<keyword evidence="2" id="KW-0175">Coiled coil</keyword>
<evidence type="ECO:0000313" key="5">
    <source>
        <dbReference type="Proteomes" id="UP000621447"/>
    </source>
</evidence>
<dbReference type="EMBL" id="JABULH010000007">
    <property type="protein sequence ID" value="NTS66377.1"/>
    <property type="molecule type" value="Genomic_DNA"/>
</dbReference>
<reference evidence="4 5" key="1">
    <citation type="submission" date="2020-06" db="EMBL/GenBank/DDBJ databases">
        <title>Sphingomonas hominis sp. nov., a member of the Sphingomonas, isolated from the hair of a 22-year-old girl.</title>
        <authorList>
            <person name="Zhang D.-F."/>
            <person name="Cui X.-W."/>
        </authorList>
    </citation>
    <scope>NUCLEOTIDE SEQUENCE [LARGE SCALE GENOMIC DNA]</scope>
    <source>
        <strain evidence="4 5">HHU CXW</strain>
    </source>
</reference>
<keyword evidence="1 4" id="KW-0238">DNA-binding</keyword>
<dbReference type="InterPro" id="IPR000551">
    <property type="entry name" value="MerR-type_HTH_dom"/>
</dbReference>
<dbReference type="PANTHER" id="PTHR30204">
    <property type="entry name" value="REDOX-CYCLING DRUG-SENSING TRANSCRIPTIONAL ACTIVATOR SOXR"/>
    <property type="match status" value="1"/>
</dbReference>